<evidence type="ECO:0000256" key="1">
    <source>
        <dbReference type="SAM" id="MobiDB-lite"/>
    </source>
</evidence>
<dbReference type="KEGG" id="syw:SYNW0881"/>
<dbReference type="HOGENOM" id="CLU_275442_0_0_3"/>
<sequence length="1159" mass="127278">MFRQGYLKFKIYFNLLPLQSLQFTSEKTKDNDLVDSSKMSQSYSSVGKLDRKSFKPSGSDYILSPPSSYSKRFATKFKNFNAKSDVISIDLSDFNTTLTGIYIARSKKEFKKAQKSDSAFIYNWKNGRLFFNENGSAKKYGDGGLIARFAKKTRLNEENIIFNFGIHSTSTPDPTPTPSYSITADKISVDEGDRVNWTITTKNVRKGTRIFVSDVFERSNNIYDNYSDMDGYALGSDGWESYYFKVNSKGKVKFWDEWNEDGITEGDDSYYYQFYEDPDFTELLATSKTVEIIDTSQAPSATPTPEPTPAPSATPTPEPTPEPSTTPTPEPTPEPSTDQGFLDDFANNSSTSGVISVGDIVSSDLETTDDEDWFQISLTEERVYQFDLEGIQLTDPRMSLHGPSLEELIYDDDGGSGYNSKIEFIATSSDNYFISAKSWGETGTYTLKAIDITPTPEPTPEPSTGQGLLDDFANNLSTSGVISVGVIVSGDLETTDDEDWFQVSLKEGRVYQFDLEGIQLTDPQMSLHGPSSEELIYDDDGGSGYNSKIEFIATSSDNYFISAKSWWETGTYTLKAIDITPTPEPTPAPSTTPTPEPTPEPSTTPTPEPTPAPATTPTPEPTPAPSATPTPEPTPAPSATPTPEPTPAPATTPTPEPIPVPTPEQDSSPTPTGNPTNTTDGVFLYGPRPMQSAIKTFSGTVGVGGEVDRFEISFLAGDVVSLSVEAADNTWPLLRLVDAEGRILDPVSAYNNNSASTSGYRVDVDAMLFAEVYAQNSFTGSYKLYVERFINESPLRPIPNELLILVEQDATNSADQYSSRYLYSDSGLIYISFDSSLSDELKSWWEDVFAATDAVIEPEFVVVPQSHPKSQLVVNQTSSYYVSGDHAGIYQSPSYTYSELSDESAYNFQRKNNQGEILLAEAAFSHSTRFGGSREAGWKSVAFHELGHALGLEHPHDSSDGDVDRIIDTNGTVMSYEKTQDSDGDPGFTDLDVNALQFVYGTETGVLTPSPLEGIPLLIESRTFDLSKRWKSPILSAEWIGGYTIQEPSSGLSTKVLQLTRSEGYLENESKIWLDFDLGDGLKNWNSLNGYSEGFHDVLILGNSVTFEPGEATALFDLPIVAGSHAESDEWVDVTVRPEYPDLYKAVPDSALRLTIVDA</sequence>
<dbReference type="Gene3D" id="2.60.120.380">
    <property type="match status" value="3"/>
</dbReference>
<dbReference type="SUPFAM" id="SSF89260">
    <property type="entry name" value="Collagen-binding domain"/>
    <property type="match status" value="2"/>
</dbReference>
<dbReference type="GO" id="GO:0008237">
    <property type="term" value="F:metallopeptidase activity"/>
    <property type="evidence" value="ECO:0007669"/>
    <property type="project" value="InterPro"/>
</dbReference>
<evidence type="ECO:0000313" key="2">
    <source>
        <dbReference type="EMBL" id="CAE07396.1"/>
    </source>
</evidence>
<feature type="region of interest" description="Disordered" evidence="1">
    <location>
        <begin position="296"/>
        <end position="350"/>
    </location>
</feature>
<feature type="compositionally biased region" description="Pro residues" evidence="1">
    <location>
        <begin position="302"/>
        <end position="334"/>
    </location>
</feature>
<dbReference type="Gene3D" id="3.40.390.10">
    <property type="entry name" value="Collagenase (Catalytic Domain)"/>
    <property type="match status" value="1"/>
</dbReference>
<dbReference type="EMBL" id="BX569691">
    <property type="protein sequence ID" value="CAE07396.1"/>
    <property type="molecule type" value="Genomic_DNA"/>
</dbReference>
<feature type="compositionally biased region" description="Low complexity" evidence="1">
    <location>
        <begin position="663"/>
        <end position="681"/>
    </location>
</feature>
<dbReference type="InterPro" id="IPR024079">
    <property type="entry name" value="MetalloPept_cat_dom_sf"/>
</dbReference>
<feature type="compositionally biased region" description="Pro residues" evidence="1">
    <location>
        <begin position="582"/>
        <end position="662"/>
    </location>
</feature>
<dbReference type="Proteomes" id="UP000001422">
    <property type="component" value="Chromosome"/>
</dbReference>
<evidence type="ECO:0000313" key="3">
    <source>
        <dbReference type="Proteomes" id="UP000001422"/>
    </source>
</evidence>
<accession>Q7U7U9</accession>
<gene>
    <name evidence="2" type="ordered locus">SYNW0881</name>
</gene>
<dbReference type="eggNOG" id="COG0810">
    <property type="taxonomic scope" value="Bacteria"/>
</dbReference>
<dbReference type="PANTHER" id="PTHR48148">
    <property type="entry name" value="KERATINOCYTE PROLINE-RICH PROTEIN"/>
    <property type="match status" value="1"/>
</dbReference>
<dbReference type="eggNOG" id="COG1404">
    <property type="taxonomic scope" value="Bacteria"/>
</dbReference>
<proteinExistence type="predicted"/>
<dbReference type="STRING" id="84588.SYNW0881"/>
<dbReference type="SUPFAM" id="SSF55486">
    <property type="entry name" value="Metalloproteases ('zincins'), catalytic domain"/>
    <property type="match status" value="1"/>
</dbReference>
<keyword evidence="3" id="KW-1185">Reference proteome</keyword>
<organism evidence="2 3">
    <name type="scientific">Parasynechococcus marenigrum (strain WH8102)</name>
    <dbReference type="NCBI Taxonomy" id="84588"/>
    <lineage>
        <taxon>Bacteria</taxon>
        <taxon>Bacillati</taxon>
        <taxon>Cyanobacteriota</taxon>
        <taxon>Cyanophyceae</taxon>
        <taxon>Synechococcales</taxon>
        <taxon>Prochlorococcaceae</taxon>
        <taxon>Parasynechococcus</taxon>
        <taxon>Parasynechococcus marenigrum</taxon>
    </lineage>
</organism>
<feature type="region of interest" description="Disordered" evidence="1">
    <location>
        <begin position="578"/>
        <end position="683"/>
    </location>
</feature>
<evidence type="ECO:0008006" key="4">
    <source>
        <dbReference type="Google" id="ProtNLM"/>
    </source>
</evidence>
<dbReference type="PANTHER" id="PTHR48148:SF2">
    <property type="entry name" value="PA14 DOMAIN-CONTAINING PROTEIN"/>
    <property type="match status" value="1"/>
</dbReference>
<protein>
    <recommendedName>
        <fullName evidence="4">Peptidase metallopeptidase domain-containing protein</fullName>
    </recommendedName>
</protein>
<dbReference type="SUPFAM" id="SSF141072">
    <property type="entry name" value="CalX-like"/>
    <property type="match status" value="1"/>
</dbReference>
<name>Q7U7U9_PARMW</name>
<dbReference type="InterPro" id="IPR038081">
    <property type="entry name" value="CalX-like_sf"/>
</dbReference>
<dbReference type="AlphaFoldDB" id="Q7U7U9"/>
<reference evidence="2 3" key="1">
    <citation type="journal article" date="2003" name="Nature">
        <title>The genome of a motile marine Synechococcus.</title>
        <authorList>
            <person name="Palenik B."/>
            <person name="Brahamsha B."/>
            <person name="Larimer F."/>
            <person name="Land M."/>
            <person name="Hauser L."/>
            <person name="Chain P."/>
            <person name="Lamerdin J."/>
            <person name="Regala W."/>
            <person name="Allen E.A."/>
            <person name="McCarren J."/>
            <person name="Paulsen I."/>
            <person name="Dufresne A."/>
            <person name="Partensky F."/>
            <person name="Webb E."/>
            <person name="Waterbury J."/>
        </authorList>
    </citation>
    <scope>NUCLEOTIDE SEQUENCE [LARGE SCALE GENOMIC DNA]</scope>
    <source>
        <strain evidence="2 3">WH8102</strain>
    </source>
</reference>